<dbReference type="AlphaFoldDB" id="A0A4V3RP32"/>
<reference evidence="1 2" key="1">
    <citation type="journal article" date="2019" name="Nat. Med.">
        <title>Preventing dysbiosis of the neonatal mouse intestinal microbiome protects against late-onset sepsis.</title>
        <authorList>
            <person name="Singer J.R."/>
            <person name="Blosser E.G."/>
            <person name="Zindl C.L."/>
            <person name="Silberger D.J."/>
            <person name="Conlan S."/>
            <person name="Laufer V.A."/>
            <person name="DiToro D."/>
            <person name="Deming C."/>
            <person name="Kumar R."/>
            <person name="Morrow C.D."/>
            <person name="Segre J.A."/>
            <person name="Gray M.J."/>
            <person name="Randolph D.A."/>
            <person name="Weaver C.T."/>
        </authorList>
    </citation>
    <scope>NUCLEOTIDE SEQUENCE [LARGE SCALE GENOMIC DNA]</scope>
    <source>
        <strain evidence="1 2">V10</strain>
    </source>
</reference>
<gene>
    <name evidence="1" type="ORF">FEE40_10600</name>
</gene>
<accession>A0A4V3RP32</accession>
<dbReference type="Proteomes" id="UP000463931">
    <property type="component" value="Chromosome"/>
</dbReference>
<proteinExistence type="predicted"/>
<protein>
    <submittedName>
        <fullName evidence="1">Uncharacterized protein</fullName>
    </submittedName>
</protein>
<sequence>MIIFGNFEELQNNDEKLANELLQERGAGEWQAEEIYYYKDLEEFADYELREGWYASFFGNISKGFNGAPDPFDYIDLKELGADLAANWDESEQYLSDSGEVLQTGYGW</sequence>
<name>A0A4V3RP32_9LACO</name>
<evidence type="ECO:0000313" key="2">
    <source>
        <dbReference type="Proteomes" id="UP000463931"/>
    </source>
</evidence>
<dbReference type="EMBL" id="CP040852">
    <property type="protein sequence ID" value="QIA90569.1"/>
    <property type="molecule type" value="Genomic_DNA"/>
</dbReference>
<organism evidence="1 2">
    <name type="scientific">Ligilactobacillus murinus</name>
    <dbReference type="NCBI Taxonomy" id="1622"/>
    <lineage>
        <taxon>Bacteria</taxon>
        <taxon>Bacillati</taxon>
        <taxon>Bacillota</taxon>
        <taxon>Bacilli</taxon>
        <taxon>Lactobacillales</taxon>
        <taxon>Lactobacillaceae</taxon>
        <taxon>Ligilactobacillus</taxon>
    </lineage>
</organism>
<dbReference type="RefSeq" id="WP_076149461.1">
    <property type="nucleotide sequence ID" value="NZ_CABIVU010000005.1"/>
</dbReference>
<evidence type="ECO:0000313" key="1">
    <source>
        <dbReference type="EMBL" id="QIA90569.1"/>
    </source>
</evidence>